<keyword evidence="5" id="KW-1185">Reference proteome</keyword>
<comment type="caution">
    <text evidence="4">The sequence shown here is derived from an EMBL/GenBank/DDBJ whole genome shotgun (WGS) entry which is preliminary data.</text>
</comment>
<evidence type="ECO:0000313" key="5">
    <source>
        <dbReference type="Proteomes" id="UP001597459"/>
    </source>
</evidence>
<comment type="subcellular location">
    <subcellularLocation>
        <location evidence="1">Membrane</location>
    </subcellularLocation>
</comment>
<proteinExistence type="predicted"/>
<dbReference type="InterPro" id="IPR034746">
    <property type="entry name" value="POTRA"/>
</dbReference>
<dbReference type="InterPro" id="IPR010827">
    <property type="entry name" value="BamA/TamA_POTRA"/>
</dbReference>
<dbReference type="Gene3D" id="3.10.20.310">
    <property type="entry name" value="membrane protein fhac"/>
    <property type="match status" value="1"/>
</dbReference>
<reference evidence="5" key="1">
    <citation type="journal article" date="2019" name="Int. J. Syst. Evol. Microbiol.">
        <title>The Global Catalogue of Microorganisms (GCM) 10K type strain sequencing project: providing services to taxonomists for standard genome sequencing and annotation.</title>
        <authorList>
            <consortium name="The Broad Institute Genomics Platform"/>
            <consortium name="The Broad Institute Genome Sequencing Center for Infectious Disease"/>
            <person name="Wu L."/>
            <person name="Ma J."/>
        </authorList>
    </citation>
    <scope>NUCLEOTIDE SEQUENCE [LARGE SCALE GENOMIC DNA]</scope>
    <source>
        <strain evidence="5">KCTC 42423</strain>
    </source>
</reference>
<sequence length="416" mass="47880">MKYFWFLLIVVISFSGFSQENKVSSFEIQGNKKTKTAAIARLCEIQQGAPLDSIVLEEDIKRLKQLPSISHAYYTVEKGGKVTYGIEENFTTIPTANIYTTNDDEFAFRIGLYDFNVLGRNIIFGGFYQNDIYNSFGVNLRMPFLFSRKAGLAINYQNLTTQEPVYLDTGTADYKYNNTSHELLGLYRFNFQNRIAVGVNYFKEEYDYKRGATSDQVPLTYSIDKILFKSIYEYNNLDYYYQYVAGFKSILNLQYVVNLKKEVIPDFIIGWNDFLYYSRVKEKGNLAFRLRVGLSTNDTSPFAPFAVDNNINIRGVGNTIDRGTGAIVLNSEYRHTLYEKDWFVLQSNIFVDGGTWRNPGGTFDDFVEKDNIRIYPGLGLRFIHKRIFNAIFRIDYGYGVTEGATHGLVFGIGQYF</sequence>
<accession>A0ABW5N4S1</accession>
<evidence type="ECO:0000259" key="3">
    <source>
        <dbReference type="PROSITE" id="PS51779"/>
    </source>
</evidence>
<evidence type="ECO:0000256" key="2">
    <source>
        <dbReference type="ARBA" id="ARBA00023136"/>
    </source>
</evidence>
<dbReference type="PROSITE" id="PS51779">
    <property type="entry name" value="POTRA"/>
    <property type="match status" value="1"/>
</dbReference>
<gene>
    <name evidence="4" type="ORF">ACFSTE_02120</name>
</gene>
<name>A0ABW5N4S1_9FLAO</name>
<evidence type="ECO:0000256" key="1">
    <source>
        <dbReference type="ARBA" id="ARBA00004370"/>
    </source>
</evidence>
<feature type="domain" description="POTRA" evidence="3">
    <location>
        <begin position="21"/>
        <end position="89"/>
    </location>
</feature>
<dbReference type="Pfam" id="PF07244">
    <property type="entry name" value="POTRA"/>
    <property type="match status" value="1"/>
</dbReference>
<evidence type="ECO:0000313" key="4">
    <source>
        <dbReference type="EMBL" id="MFD2589608.1"/>
    </source>
</evidence>
<organism evidence="4 5">
    <name type="scientific">Aquimarina hainanensis</name>
    <dbReference type="NCBI Taxonomy" id="1578017"/>
    <lineage>
        <taxon>Bacteria</taxon>
        <taxon>Pseudomonadati</taxon>
        <taxon>Bacteroidota</taxon>
        <taxon>Flavobacteriia</taxon>
        <taxon>Flavobacteriales</taxon>
        <taxon>Flavobacteriaceae</taxon>
        <taxon>Aquimarina</taxon>
    </lineage>
</organism>
<protein>
    <submittedName>
        <fullName evidence="4">POTRA domain-containing protein</fullName>
    </submittedName>
</protein>
<keyword evidence="2" id="KW-0472">Membrane</keyword>
<dbReference type="Proteomes" id="UP001597459">
    <property type="component" value="Unassembled WGS sequence"/>
</dbReference>
<dbReference type="RefSeq" id="WP_176027785.1">
    <property type="nucleotide sequence ID" value="NZ_JBHSJV010000001.1"/>
</dbReference>
<dbReference type="EMBL" id="JBHULX010000001">
    <property type="protein sequence ID" value="MFD2589608.1"/>
    <property type="molecule type" value="Genomic_DNA"/>
</dbReference>